<dbReference type="Gene3D" id="1.10.443.10">
    <property type="entry name" value="Intergrase catalytic core"/>
    <property type="match status" value="1"/>
</dbReference>
<comment type="similarity">
    <text evidence="1">Belongs to the 'phage' integrase family.</text>
</comment>
<gene>
    <name evidence="6" type="ORF">D2965_05710</name>
</gene>
<dbReference type="Gene3D" id="1.10.150.130">
    <property type="match status" value="1"/>
</dbReference>
<evidence type="ECO:0000259" key="5">
    <source>
        <dbReference type="PROSITE" id="PS51898"/>
    </source>
</evidence>
<dbReference type="InterPro" id="IPR010998">
    <property type="entry name" value="Integrase_recombinase_N"/>
</dbReference>
<reference evidence="6 7" key="1">
    <citation type="submission" date="2018-09" db="EMBL/GenBank/DDBJ databases">
        <title>Genome sequence of Veillonella atypica isolated from periodontal Korean patients.</title>
        <authorList>
            <person name="Lee J.-H."/>
            <person name="Moon J.-H."/>
            <person name="Shin S.-Y."/>
        </authorList>
    </citation>
    <scope>NUCLEOTIDE SEQUENCE [LARGE SCALE GENOMIC DNA]</scope>
    <source>
        <strain evidence="6 7">KHUD_V1</strain>
    </source>
</reference>
<comment type="caution">
    <text evidence="6">The sequence shown here is derived from an EMBL/GenBank/DDBJ whole genome shotgun (WGS) entry which is preliminary data.</text>
</comment>
<proteinExistence type="inferred from homology"/>
<feature type="domain" description="Tyr recombinase" evidence="5">
    <location>
        <begin position="171"/>
        <end position="340"/>
    </location>
</feature>
<evidence type="ECO:0000256" key="1">
    <source>
        <dbReference type="ARBA" id="ARBA00008857"/>
    </source>
</evidence>
<dbReference type="GO" id="GO:0006310">
    <property type="term" value="P:DNA recombination"/>
    <property type="evidence" value="ECO:0007669"/>
    <property type="project" value="UniProtKB-KW"/>
</dbReference>
<evidence type="ECO:0000256" key="3">
    <source>
        <dbReference type="ARBA" id="ARBA00023125"/>
    </source>
</evidence>
<dbReference type="GO" id="GO:0003677">
    <property type="term" value="F:DNA binding"/>
    <property type="evidence" value="ECO:0007669"/>
    <property type="project" value="UniProtKB-KW"/>
</dbReference>
<keyword evidence="3" id="KW-0238">DNA-binding</keyword>
<dbReference type="EMBL" id="QXZZ01000028">
    <property type="protein sequence ID" value="RJY50357.1"/>
    <property type="molecule type" value="Genomic_DNA"/>
</dbReference>
<dbReference type="InterPro" id="IPR002104">
    <property type="entry name" value="Integrase_catalytic"/>
</dbReference>
<accession>A0A3A6W8L8</accession>
<dbReference type="InterPro" id="IPR050808">
    <property type="entry name" value="Phage_Integrase"/>
</dbReference>
<organism evidence="6 7">
    <name type="scientific">Veillonella atypica</name>
    <dbReference type="NCBI Taxonomy" id="39777"/>
    <lineage>
        <taxon>Bacteria</taxon>
        <taxon>Bacillati</taxon>
        <taxon>Bacillota</taxon>
        <taxon>Negativicutes</taxon>
        <taxon>Veillonellales</taxon>
        <taxon>Veillonellaceae</taxon>
        <taxon>Veillonella</taxon>
    </lineage>
</organism>
<sequence>MAMKRANGTGSVYKMKHKPLRKPYRAVVTLGYNSEGKPLRKSIGTFATQKEAYNALSAYDANAPQYETKDTTFGQCWEWMIEDKIRKGVILEKGGYLYNKKKVEHLLKIPIKDIRLAHMQDVIDRYADKSHTTLVQIKTAMKATFDAAIKNDIVDKNYAALVTLPQKVKSEIHKPFTPVEISRLWELAKTDRDARILLVYIYSGMRPGEIQSIKLKDVHIKDRYMIGGSKTAAGKNRIIPIAETILPFIKEWYKVSSFQRHEYLLPKDTPKHLLVAIRTYLTKHFPGHLPHDGRHTCATLLIHIGISEATTKTILGHRHSDVTNQVYIHKDVSELVAAVNKLPDKDSLLGEDYVSLTFAKS</sequence>
<dbReference type="Proteomes" id="UP000277803">
    <property type="component" value="Unassembled WGS sequence"/>
</dbReference>
<dbReference type="PANTHER" id="PTHR30629:SF2">
    <property type="entry name" value="PROPHAGE INTEGRASE INTS-RELATED"/>
    <property type="match status" value="1"/>
</dbReference>
<dbReference type="PROSITE" id="PS51898">
    <property type="entry name" value="TYR_RECOMBINASE"/>
    <property type="match status" value="1"/>
</dbReference>
<dbReference type="InterPro" id="IPR011010">
    <property type="entry name" value="DNA_brk_join_enz"/>
</dbReference>
<name>A0A3A6W8L8_9FIRM</name>
<dbReference type="InterPro" id="IPR013762">
    <property type="entry name" value="Integrase-like_cat_sf"/>
</dbReference>
<evidence type="ECO:0000256" key="4">
    <source>
        <dbReference type="ARBA" id="ARBA00023172"/>
    </source>
</evidence>
<dbReference type="GO" id="GO:0015074">
    <property type="term" value="P:DNA integration"/>
    <property type="evidence" value="ECO:0007669"/>
    <property type="project" value="UniProtKB-KW"/>
</dbReference>
<evidence type="ECO:0000313" key="6">
    <source>
        <dbReference type="EMBL" id="RJY50357.1"/>
    </source>
</evidence>
<evidence type="ECO:0000256" key="2">
    <source>
        <dbReference type="ARBA" id="ARBA00022908"/>
    </source>
</evidence>
<dbReference type="SUPFAM" id="SSF56349">
    <property type="entry name" value="DNA breaking-rejoining enzymes"/>
    <property type="match status" value="1"/>
</dbReference>
<evidence type="ECO:0000313" key="7">
    <source>
        <dbReference type="Proteomes" id="UP000277803"/>
    </source>
</evidence>
<dbReference type="AlphaFoldDB" id="A0A3A6W8L8"/>
<protein>
    <submittedName>
        <fullName evidence="6">Site-specific integrase</fullName>
    </submittedName>
</protein>
<keyword evidence="4" id="KW-0233">DNA recombination</keyword>
<dbReference type="PANTHER" id="PTHR30629">
    <property type="entry name" value="PROPHAGE INTEGRASE"/>
    <property type="match status" value="1"/>
</dbReference>
<dbReference type="RefSeq" id="WP_119982575.1">
    <property type="nucleotide sequence ID" value="NZ_QXZZ01000028.1"/>
</dbReference>
<dbReference type="Pfam" id="PF00589">
    <property type="entry name" value="Phage_integrase"/>
    <property type="match status" value="1"/>
</dbReference>
<keyword evidence="2" id="KW-0229">DNA integration</keyword>